<dbReference type="KEGG" id="pchm:VFPPC_01723"/>
<evidence type="ECO:0000256" key="1">
    <source>
        <dbReference type="SAM" id="MobiDB-lite"/>
    </source>
</evidence>
<dbReference type="STRING" id="1380566.A0A179GAH9"/>
<feature type="compositionally biased region" description="Acidic residues" evidence="1">
    <location>
        <begin position="142"/>
        <end position="166"/>
    </location>
</feature>
<name>A0A179GAH9_METCM</name>
<dbReference type="GeneID" id="28845492"/>
<dbReference type="EMBL" id="LSBJ02000001">
    <property type="protein sequence ID" value="OAQ74159.1"/>
    <property type="molecule type" value="Genomic_DNA"/>
</dbReference>
<feature type="compositionally biased region" description="Basic and acidic residues" evidence="1">
    <location>
        <begin position="95"/>
        <end position="105"/>
    </location>
</feature>
<proteinExistence type="predicted"/>
<gene>
    <name evidence="2" type="ORF">VFPPC_01723</name>
</gene>
<keyword evidence="3" id="KW-1185">Reference proteome</keyword>
<sequence length="635" mass="72490">MVRTRRTALEPDDEASNTAAESSDKVRGSQSTKRRTKDKPTPHIVTTRNTRKRKREDTRQDVPPAKRAAPRRPVASRPSKTVVDDEHADDVPDDALLKDINEKAAHKPRTKRTVGARQEEDVAAEDQLLRESQATEEVIGAQDEEEDTESRQEEDTEESNSDEEGTADGKESAATVEQGSDDEVAETQQENDTDGGDNNGHVPAVTSSADPRSSQIENLENIARIDVISTDMAYIEPERQGRRPLTFLLKCDGLNSMIKEMGKKGWMDEKNEWVNELLRVEEGSDAETESEWQNRHSAVVKTENGLKLFREIMSLWQQCKDIPKASALEEQSQYLRTNSRKIQAKLANVRHLTSQITDQGSRPLENNSKKRKAAARKQAQLLSCVCQRLMPALVLALKEALLLGGYYRVETKPETIRGQTGQFMACTLQFALHIVGFIDKLYKVVSPKQDADDSYEPAAQKKQRSRRLAFGNHLRVLEPRIVAGMEELKRLAWAPVRQIQQVEQTKRARQVEAEMKREIREQKDRQWRRFVASTWRPSKEPPEEPPEEAPEETPEEARYYEEHGWRVQEDKILLEAIRAIRKTKSPDMSLDLSALTAQMPRRTRTEVQCRIGQLRKLMKAKFEAAKKEPPKWCYD</sequence>
<evidence type="ECO:0000313" key="3">
    <source>
        <dbReference type="Proteomes" id="UP000078397"/>
    </source>
</evidence>
<feature type="compositionally biased region" description="Acidic residues" evidence="1">
    <location>
        <begin position="179"/>
        <end position="195"/>
    </location>
</feature>
<dbReference type="AlphaFoldDB" id="A0A179GAH9"/>
<feature type="region of interest" description="Disordered" evidence="1">
    <location>
        <begin position="1"/>
        <end position="217"/>
    </location>
</feature>
<feature type="region of interest" description="Disordered" evidence="1">
    <location>
        <begin position="533"/>
        <end position="555"/>
    </location>
</feature>
<comment type="caution">
    <text evidence="2">The sequence shown here is derived from an EMBL/GenBank/DDBJ whole genome shotgun (WGS) entry which is preliminary data.</text>
</comment>
<accession>A0A179GAH9</accession>
<evidence type="ECO:0000313" key="2">
    <source>
        <dbReference type="EMBL" id="OAQ74159.1"/>
    </source>
</evidence>
<organism evidence="2 3">
    <name type="scientific">Pochonia chlamydosporia 170</name>
    <dbReference type="NCBI Taxonomy" id="1380566"/>
    <lineage>
        <taxon>Eukaryota</taxon>
        <taxon>Fungi</taxon>
        <taxon>Dikarya</taxon>
        <taxon>Ascomycota</taxon>
        <taxon>Pezizomycotina</taxon>
        <taxon>Sordariomycetes</taxon>
        <taxon>Hypocreomycetidae</taxon>
        <taxon>Hypocreales</taxon>
        <taxon>Clavicipitaceae</taxon>
        <taxon>Pochonia</taxon>
    </lineage>
</organism>
<dbReference type="Proteomes" id="UP000078397">
    <property type="component" value="Unassembled WGS sequence"/>
</dbReference>
<feature type="compositionally biased region" description="Polar residues" evidence="1">
    <location>
        <begin position="205"/>
        <end position="217"/>
    </location>
</feature>
<feature type="compositionally biased region" description="Acidic residues" evidence="1">
    <location>
        <begin position="543"/>
        <end position="554"/>
    </location>
</feature>
<reference evidence="2 3" key="1">
    <citation type="journal article" date="2016" name="PLoS Pathog.">
        <title>Biosynthesis of antibiotic leucinostatins in bio-control fungus Purpureocillium lilacinum and their inhibition on phytophthora revealed by genome mining.</title>
        <authorList>
            <person name="Wang G."/>
            <person name="Liu Z."/>
            <person name="Lin R."/>
            <person name="Li E."/>
            <person name="Mao Z."/>
            <person name="Ling J."/>
            <person name="Yang Y."/>
            <person name="Yin W.B."/>
            <person name="Xie B."/>
        </authorList>
    </citation>
    <scope>NUCLEOTIDE SEQUENCE [LARGE SCALE GENOMIC DNA]</scope>
    <source>
        <strain evidence="2">170</strain>
    </source>
</reference>
<feature type="compositionally biased region" description="Low complexity" evidence="1">
    <location>
        <begin position="62"/>
        <end position="80"/>
    </location>
</feature>
<protein>
    <submittedName>
        <fullName evidence="2">Uncharacterized protein</fullName>
    </submittedName>
</protein>
<dbReference type="RefSeq" id="XP_018150242.1">
    <property type="nucleotide sequence ID" value="XM_018281498.1"/>
</dbReference>
<dbReference type="OrthoDB" id="5236024at2759"/>